<evidence type="ECO:0000256" key="4">
    <source>
        <dbReference type="ARBA" id="ARBA00022840"/>
    </source>
</evidence>
<evidence type="ECO:0000259" key="5">
    <source>
        <dbReference type="PROSITE" id="PS50893"/>
    </source>
</evidence>
<dbReference type="PROSITE" id="PS50893">
    <property type="entry name" value="ABC_TRANSPORTER_2"/>
    <property type="match status" value="1"/>
</dbReference>
<proteinExistence type="inferred from homology"/>
<dbReference type="AlphaFoldDB" id="A0A0H4TNV6"/>
<protein>
    <submittedName>
        <fullName evidence="6">ABC transporter ATP-binding protein, zinc transport system ATP-binding protein</fullName>
        <ecNumber evidence="6">3.6.3.-</ecNumber>
    </submittedName>
</protein>
<feature type="domain" description="ABC transporter" evidence="5">
    <location>
        <begin position="6"/>
        <end position="231"/>
    </location>
</feature>
<dbReference type="EMBL" id="KT006999">
    <property type="protein sequence ID" value="AKQ02359.1"/>
    <property type="molecule type" value="Genomic_DNA"/>
</dbReference>
<name>A0A0H4TNV6_9BACT</name>
<evidence type="ECO:0000256" key="1">
    <source>
        <dbReference type="ARBA" id="ARBA00005417"/>
    </source>
</evidence>
<reference evidence="6" key="1">
    <citation type="journal article" date="2015" name="ISME J.">
        <title>Aquifer environment selects for microbial species cohorts in sediment and groundwater.</title>
        <authorList>
            <person name="Hug L.A."/>
            <person name="Thomas B.C."/>
            <person name="Brown C.T."/>
            <person name="Frischkorn K.R."/>
            <person name="Williams K.H."/>
            <person name="Tringe S.G."/>
            <person name="Banfield J.F."/>
        </authorList>
    </citation>
    <scope>NUCLEOTIDE SEQUENCE</scope>
</reference>
<dbReference type="PANTHER" id="PTHR42734:SF17">
    <property type="entry name" value="METAL TRANSPORT SYSTEM ATP-BINDING PROTEIN TM_0124-RELATED"/>
    <property type="match status" value="1"/>
</dbReference>
<sequence>MEENILKVTNLNVTLNTHKILENISFEVKRDDTLAIIGPNGAGKTVLFKALLGLLPYDGQVEWAKDVKIGYVPQRLNIEKDVPLTVEEFLKFKEKDLEIIERVLLQVGFKTEGDHLIHRGKRLLKTRLGVLSGGEFQRVLIAFALLGAPNVLLFDEPTSGVDVSAEETVYMLIDRLKKEVDLTIIFISHELEVVYRYAEHVLCLNKEKVCYGPPREAIDKASLAKLYGEDVHFYKHEHHHVH</sequence>
<dbReference type="SMART" id="SM00382">
    <property type="entry name" value="AAA"/>
    <property type="match status" value="1"/>
</dbReference>
<dbReference type="PANTHER" id="PTHR42734">
    <property type="entry name" value="METAL TRANSPORT SYSTEM ATP-BINDING PROTEIN TM_0124-RELATED"/>
    <property type="match status" value="1"/>
</dbReference>
<dbReference type="Gene3D" id="3.40.50.300">
    <property type="entry name" value="P-loop containing nucleotide triphosphate hydrolases"/>
    <property type="match status" value="1"/>
</dbReference>
<dbReference type="InterPro" id="IPR003593">
    <property type="entry name" value="AAA+_ATPase"/>
</dbReference>
<dbReference type="GO" id="GO:0005524">
    <property type="term" value="F:ATP binding"/>
    <property type="evidence" value="ECO:0007669"/>
    <property type="project" value="UniProtKB-KW"/>
</dbReference>
<accession>A0A0H4TNV6</accession>
<evidence type="ECO:0000256" key="3">
    <source>
        <dbReference type="ARBA" id="ARBA00022741"/>
    </source>
</evidence>
<comment type="similarity">
    <text evidence="1">Belongs to the ABC transporter superfamily.</text>
</comment>
<evidence type="ECO:0000256" key="2">
    <source>
        <dbReference type="ARBA" id="ARBA00022448"/>
    </source>
</evidence>
<keyword evidence="6" id="KW-0378">Hydrolase</keyword>
<dbReference type="InterPro" id="IPR027417">
    <property type="entry name" value="P-loop_NTPase"/>
</dbReference>
<dbReference type="GO" id="GO:0016887">
    <property type="term" value="F:ATP hydrolysis activity"/>
    <property type="evidence" value="ECO:0007669"/>
    <property type="project" value="InterPro"/>
</dbReference>
<dbReference type="SUPFAM" id="SSF52540">
    <property type="entry name" value="P-loop containing nucleoside triphosphate hydrolases"/>
    <property type="match status" value="1"/>
</dbReference>
<keyword evidence="2" id="KW-0813">Transport</keyword>
<keyword evidence="3" id="KW-0547">Nucleotide-binding</keyword>
<evidence type="ECO:0000313" key="6">
    <source>
        <dbReference type="EMBL" id="AKQ02359.1"/>
    </source>
</evidence>
<keyword evidence="4 6" id="KW-0067">ATP-binding</keyword>
<dbReference type="Pfam" id="PF00005">
    <property type="entry name" value="ABC_tran"/>
    <property type="match status" value="1"/>
</dbReference>
<dbReference type="InterPro" id="IPR003439">
    <property type="entry name" value="ABC_transporter-like_ATP-bd"/>
</dbReference>
<organism evidence="6">
    <name type="scientific">uncultured Microgenomates bacterium Rifle_16ft_4_minimus_37633</name>
    <dbReference type="NCBI Taxonomy" id="1665114"/>
    <lineage>
        <taxon>Bacteria</taxon>
        <taxon>Candidatus Microgenomatota</taxon>
        <taxon>environmental samples</taxon>
    </lineage>
</organism>
<dbReference type="EC" id="3.6.3.-" evidence="6"/>
<dbReference type="InterPro" id="IPR050153">
    <property type="entry name" value="Metal_Ion_Import_ABC"/>
</dbReference>